<name>A0A915KZ30_ROMCU</name>
<dbReference type="AlphaFoldDB" id="A0A915KZ30"/>
<feature type="domain" description="EB" evidence="1">
    <location>
        <begin position="255"/>
        <end position="304"/>
    </location>
</feature>
<dbReference type="InterPro" id="IPR006149">
    <property type="entry name" value="EB_dom"/>
</dbReference>
<evidence type="ECO:0000259" key="1">
    <source>
        <dbReference type="Pfam" id="PF01683"/>
    </source>
</evidence>
<keyword evidence="2" id="KW-1185">Reference proteome</keyword>
<sequence length="315" mass="34667">LFDRKETGTSFSDLPESCVQIQYFLFSIFNANENDMIFFILSCIICILPSPTYARINDTYDFFTGLGGPVVAGAEYVREEEIFVVNLGGFCNGTYNCKASYANCTNHVCKCLDGFIPTKEGTCRTTRLFCPNLNGGVPQSLDPRNVKTCYKPAGQDDTTPCSSLSNSSQEFCFLYPFTKNGQNAQVGHCCPKPQIGSKLSFGVCPVHPSLNPNMSCDGCYEFGEQCVTFRHWSSANSYSFNSQCCPLPCRTTSTNDMISIDGTCYLNKYIGESCQTNVQCKTLNSYCPSSGKGGRTCQCKSGYSTKVSPTPTWQK</sequence>
<organism evidence="2 3">
    <name type="scientific">Romanomermis culicivorax</name>
    <name type="common">Nematode worm</name>
    <dbReference type="NCBI Taxonomy" id="13658"/>
    <lineage>
        <taxon>Eukaryota</taxon>
        <taxon>Metazoa</taxon>
        <taxon>Ecdysozoa</taxon>
        <taxon>Nematoda</taxon>
        <taxon>Enoplea</taxon>
        <taxon>Dorylaimia</taxon>
        <taxon>Mermithida</taxon>
        <taxon>Mermithoidea</taxon>
        <taxon>Mermithidae</taxon>
        <taxon>Romanomermis</taxon>
    </lineage>
</organism>
<accession>A0A915KZ30</accession>
<protein>
    <submittedName>
        <fullName evidence="3">EB domain-containing protein</fullName>
    </submittedName>
</protein>
<evidence type="ECO:0000313" key="3">
    <source>
        <dbReference type="WBParaSite" id="nRc.2.0.1.t44076-RA"/>
    </source>
</evidence>
<reference evidence="3" key="1">
    <citation type="submission" date="2022-11" db="UniProtKB">
        <authorList>
            <consortium name="WormBaseParasite"/>
        </authorList>
    </citation>
    <scope>IDENTIFICATION</scope>
</reference>
<feature type="domain" description="EB" evidence="1">
    <location>
        <begin position="84"/>
        <end position="123"/>
    </location>
</feature>
<dbReference type="WBParaSite" id="nRc.2.0.1.t44076-RA">
    <property type="protein sequence ID" value="nRc.2.0.1.t44076-RA"/>
    <property type="gene ID" value="nRc.2.0.1.g44076"/>
</dbReference>
<dbReference type="Proteomes" id="UP000887565">
    <property type="component" value="Unplaced"/>
</dbReference>
<dbReference type="Pfam" id="PF01683">
    <property type="entry name" value="EB"/>
    <property type="match status" value="2"/>
</dbReference>
<proteinExistence type="predicted"/>
<evidence type="ECO:0000313" key="2">
    <source>
        <dbReference type="Proteomes" id="UP000887565"/>
    </source>
</evidence>